<dbReference type="Proteomes" id="UP000703269">
    <property type="component" value="Unassembled WGS sequence"/>
</dbReference>
<dbReference type="EMBL" id="BPQB01000141">
    <property type="protein sequence ID" value="GJF00234.1"/>
    <property type="molecule type" value="Genomic_DNA"/>
</dbReference>
<feature type="compositionally biased region" description="Polar residues" evidence="1">
    <location>
        <begin position="137"/>
        <end position="165"/>
    </location>
</feature>
<evidence type="ECO:0000313" key="2">
    <source>
        <dbReference type="EMBL" id="GJF00234.1"/>
    </source>
</evidence>
<proteinExistence type="predicted"/>
<gene>
    <name evidence="2" type="ORF">PsYK624_165140</name>
</gene>
<evidence type="ECO:0000313" key="3">
    <source>
        <dbReference type="Proteomes" id="UP000703269"/>
    </source>
</evidence>
<dbReference type="AlphaFoldDB" id="A0A9P3GQZ7"/>
<evidence type="ECO:0000256" key="1">
    <source>
        <dbReference type="SAM" id="MobiDB-lite"/>
    </source>
</evidence>
<sequence>MTTNAEGLIPLPKSWRAVRSIKSMPGFAADEKDQVKAFLPPAVRQYLDPELHYQDQPTAKLEAYRTACVQNLPFLSRFQDNWPIEAYGREALTSSLCALKKSKNEPETGNKNKDGNVVAQATSDGIDIKKEEVAAAQASSGRRVSAQLSKQATPDDTAGQPSSGRRASARLTKQATQATSASDASGREEPVASGSGGALTAAALRRLEEEIKQEEEVDEIESSSEGSTNWSDGTMTSEKRRAEWELVRWLSRNDPSEA</sequence>
<keyword evidence="3" id="KW-1185">Reference proteome</keyword>
<reference evidence="2 3" key="1">
    <citation type="submission" date="2021-08" db="EMBL/GenBank/DDBJ databases">
        <title>Draft Genome Sequence of Phanerochaete sordida strain YK-624.</title>
        <authorList>
            <person name="Mori T."/>
            <person name="Dohra H."/>
            <person name="Suzuki T."/>
            <person name="Kawagishi H."/>
            <person name="Hirai H."/>
        </authorList>
    </citation>
    <scope>NUCLEOTIDE SEQUENCE [LARGE SCALE GENOMIC DNA]</scope>
    <source>
        <strain evidence="2 3">YK-624</strain>
    </source>
</reference>
<feature type="compositionally biased region" description="Acidic residues" evidence="1">
    <location>
        <begin position="211"/>
        <end position="222"/>
    </location>
</feature>
<dbReference type="OrthoDB" id="2801937at2759"/>
<name>A0A9P3GQZ7_9APHY</name>
<comment type="caution">
    <text evidence="2">The sequence shown here is derived from an EMBL/GenBank/DDBJ whole genome shotgun (WGS) entry which is preliminary data.</text>
</comment>
<organism evidence="2 3">
    <name type="scientific">Phanerochaete sordida</name>
    <dbReference type="NCBI Taxonomy" id="48140"/>
    <lineage>
        <taxon>Eukaryota</taxon>
        <taxon>Fungi</taxon>
        <taxon>Dikarya</taxon>
        <taxon>Basidiomycota</taxon>
        <taxon>Agaricomycotina</taxon>
        <taxon>Agaricomycetes</taxon>
        <taxon>Polyporales</taxon>
        <taxon>Phanerochaetaceae</taxon>
        <taxon>Phanerochaete</taxon>
    </lineage>
</organism>
<accession>A0A9P3GQZ7</accession>
<feature type="region of interest" description="Disordered" evidence="1">
    <location>
        <begin position="137"/>
        <end position="241"/>
    </location>
</feature>
<protein>
    <submittedName>
        <fullName evidence="2">Uncharacterized protein</fullName>
    </submittedName>
</protein>
<feature type="compositionally biased region" description="Low complexity" evidence="1">
    <location>
        <begin position="174"/>
        <end position="184"/>
    </location>
</feature>